<dbReference type="EMBL" id="KQ965810">
    <property type="protein sequence ID" value="KXS11058.1"/>
    <property type="molecule type" value="Genomic_DNA"/>
</dbReference>
<dbReference type="SUPFAM" id="SSF50044">
    <property type="entry name" value="SH3-domain"/>
    <property type="match status" value="1"/>
</dbReference>
<dbReference type="Gene3D" id="2.30.30.40">
    <property type="entry name" value="SH3 Domains"/>
    <property type="match status" value="1"/>
</dbReference>
<evidence type="ECO:0000256" key="3">
    <source>
        <dbReference type="SAM" id="SignalP"/>
    </source>
</evidence>
<keyword evidence="3" id="KW-0732">Signal</keyword>
<dbReference type="InterPro" id="IPR036028">
    <property type="entry name" value="SH3-like_dom_sf"/>
</dbReference>
<dbReference type="Proteomes" id="UP000070544">
    <property type="component" value="Unassembled WGS sequence"/>
</dbReference>
<keyword evidence="2" id="KW-0472">Membrane</keyword>
<keyword evidence="2" id="KW-1133">Transmembrane helix</keyword>
<evidence type="ECO:0008006" key="6">
    <source>
        <dbReference type="Google" id="ProtNLM"/>
    </source>
</evidence>
<feature type="signal peptide" evidence="3">
    <location>
        <begin position="1"/>
        <end position="22"/>
    </location>
</feature>
<gene>
    <name evidence="4" type="ORF">M427DRAFT_456741</name>
</gene>
<feature type="region of interest" description="Disordered" evidence="1">
    <location>
        <begin position="265"/>
        <end position="325"/>
    </location>
</feature>
<feature type="compositionally biased region" description="Polar residues" evidence="1">
    <location>
        <begin position="265"/>
        <end position="280"/>
    </location>
</feature>
<keyword evidence="5" id="KW-1185">Reference proteome</keyword>
<organism evidence="4 5">
    <name type="scientific">Gonapodya prolifera (strain JEL478)</name>
    <name type="common">Monoblepharis prolifera</name>
    <dbReference type="NCBI Taxonomy" id="1344416"/>
    <lineage>
        <taxon>Eukaryota</taxon>
        <taxon>Fungi</taxon>
        <taxon>Fungi incertae sedis</taxon>
        <taxon>Chytridiomycota</taxon>
        <taxon>Chytridiomycota incertae sedis</taxon>
        <taxon>Monoblepharidomycetes</taxon>
        <taxon>Monoblepharidales</taxon>
        <taxon>Gonapodyaceae</taxon>
        <taxon>Gonapodya</taxon>
    </lineage>
</organism>
<dbReference type="OrthoDB" id="2156684at2759"/>
<evidence type="ECO:0000313" key="5">
    <source>
        <dbReference type="Proteomes" id="UP000070544"/>
    </source>
</evidence>
<accession>A0A139A353</accession>
<evidence type="ECO:0000256" key="1">
    <source>
        <dbReference type="SAM" id="MobiDB-lite"/>
    </source>
</evidence>
<name>A0A139A353_GONPJ</name>
<proteinExistence type="predicted"/>
<feature type="transmembrane region" description="Helical" evidence="2">
    <location>
        <begin position="235"/>
        <end position="256"/>
    </location>
</feature>
<evidence type="ECO:0000313" key="4">
    <source>
        <dbReference type="EMBL" id="KXS11058.1"/>
    </source>
</evidence>
<evidence type="ECO:0000256" key="2">
    <source>
        <dbReference type="SAM" id="Phobius"/>
    </source>
</evidence>
<sequence>MQLTSVKFVVSIVVFCFSVGVAVLGQCEDCAQCCSDEVPTSCPQYFCVGSKTTCCNYPTCPTSTTLTLSATLSNGKFAYTYPGSNGYHCSGCTGEGVTTIWNQAKLQCVPIGASSNAPVVPSSSVPPPKAPTTAAAIVFTSAGLVPLPTIAQQPTPVENPASKTSEPAIIPPNNLPDNVPTDVVVPATTQFVYPSTIGIVQFTTSARATAVVANATFGNAALDTSNGSSNRGRTIGIAVGAALGAVILAALLAILAKTSGVLGAAQSNSTRPFPNRSQVNPVRPGPDRDPSSPLLDGGASNAVPAASSNQTRTVEFGGSNNPLPGQQLDPMLLPLVLPPGGDSEDRQPHWFFVRVATPLKLLRAISVPFQGPSFDVKIEFAPSRQDEIPLNFGSKVEIQRVFRDGWGFGQILNIGRFGMFPLDCIQLPNAPFGSTPTSRDASLST</sequence>
<dbReference type="AlphaFoldDB" id="A0A139A353"/>
<feature type="chain" id="PRO_5007295920" description="SH3 domain-containing protein" evidence="3">
    <location>
        <begin position="23"/>
        <end position="445"/>
    </location>
</feature>
<reference evidence="4 5" key="1">
    <citation type="journal article" date="2015" name="Genome Biol. Evol.">
        <title>Phylogenomic analyses indicate that early fungi evolved digesting cell walls of algal ancestors of land plants.</title>
        <authorList>
            <person name="Chang Y."/>
            <person name="Wang S."/>
            <person name="Sekimoto S."/>
            <person name="Aerts A.L."/>
            <person name="Choi C."/>
            <person name="Clum A."/>
            <person name="LaButti K.M."/>
            <person name="Lindquist E.A."/>
            <person name="Yee Ngan C."/>
            <person name="Ohm R.A."/>
            <person name="Salamov A.A."/>
            <person name="Grigoriev I.V."/>
            <person name="Spatafora J.W."/>
            <person name="Berbee M.L."/>
        </authorList>
    </citation>
    <scope>NUCLEOTIDE SEQUENCE [LARGE SCALE GENOMIC DNA]</scope>
    <source>
        <strain evidence="4 5">JEL478</strain>
    </source>
</reference>
<feature type="compositionally biased region" description="Polar residues" evidence="1">
    <location>
        <begin position="306"/>
        <end position="324"/>
    </location>
</feature>
<protein>
    <recommendedName>
        <fullName evidence="6">SH3 domain-containing protein</fullName>
    </recommendedName>
</protein>
<keyword evidence="2" id="KW-0812">Transmembrane</keyword>